<name>A0A0W0GDJ7_MONRR</name>
<dbReference type="EMBL" id="LATX01000302">
    <property type="protein sequence ID" value="KTB46630.1"/>
    <property type="molecule type" value="Genomic_DNA"/>
</dbReference>
<sequence>MVPRDQRDDISDRRFNRLSYQFICPYKSPQAWLVYRLSSIIFRPLLKIPAINSFFHEKARGLWDHVLSPASDWSSFDLWVVRQFDQHVLLPGDSFDLKVYELRAFEWAVAMFRDSPSMIPHLRNVLETIPPSVALSAVLGRWVRTMVKAISMPDVENILRYLYPDPLLNPTIRQPILQQPEGIDLLFHHQYWMKMAATSLLDDYYLDQLIGSMECTDLQHSTGLHFVIPFPVVDALWAHEDPTVCAKSLALLSLFEESWKSCLGYDEERHDGERLAFMRALADHINRTGRVSALLTSKRGQAFIRSIHNEVVTRQWVSNRGTWARAIKRVQEVGGLPSDYFALIPGYWDALPTLPNLDPIRYSLETERGNDGVLDIVTSNEMQDTFGVVSLEGGLIHRLHNFGAWLVARRWLSFFSGSEKITCNNVNDNAIPGSRITDSPDEMIKIASRKSGEGHEGSAQHLGRHDSMDDSGLRQRTDTGVLGDSSRQGDEVGNIGCDSYGFRRQGSTADAMGEPTHDREDLDEDDAQRLGIDTGTLGDRDEVEVHGDSDRLHSLRR</sequence>
<accession>A0A0W0GDJ7</accession>
<dbReference type="AlphaFoldDB" id="A0A0W0GDJ7"/>
<comment type="caution">
    <text evidence="2">The sequence shown here is derived from an EMBL/GenBank/DDBJ whole genome shotgun (WGS) entry which is preliminary data.</text>
</comment>
<dbReference type="Proteomes" id="UP000054988">
    <property type="component" value="Unassembled WGS sequence"/>
</dbReference>
<reference evidence="2 3" key="1">
    <citation type="submission" date="2015-12" db="EMBL/GenBank/DDBJ databases">
        <title>Draft genome sequence of Moniliophthora roreri, the causal agent of frosty pod rot of cacao.</title>
        <authorList>
            <person name="Aime M.C."/>
            <person name="Diaz-Valderrama J.R."/>
            <person name="Kijpornyongpan T."/>
            <person name="Phillips-Mora W."/>
        </authorList>
    </citation>
    <scope>NUCLEOTIDE SEQUENCE [LARGE SCALE GENOMIC DNA]</scope>
    <source>
        <strain evidence="2 3">MCA 2952</strain>
    </source>
</reference>
<evidence type="ECO:0000313" key="2">
    <source>
        <dbReference type="EMBL" id="KTB46630.1"/>
    </source>
</evidence>
<proteinExistence type="predicted"/>
<feature type="compositionally biased region" description="Basic and acidic residues" evidence="1">
    <location>
        <begin position="538"/>
        <end position="557"/>
    </location>
</feature>
<organism evidence="2 3">
    <name type="scientific">Moniliophthora roreri</name>
    <name type="common">Frosty pod rot fungus</name>
    <name type="synonym">Monilia roreri</name>
    <dbReference type="NCBI Taxonomy" id="221103"/>
    <lineage>
        <taxon>Eukaryota</taxon>
        <taxon>Fungi</taxon>
        <taxon>Dikarya</taxon>
        <taxon>Basidiomycota</taxon>
        <taxon>Agaricomycotina</taxon>
        <taxon>Agaricomycetes</taxon>
        <taxon>Agaricomycetidae</taxon>
        <taxon>Agaricales</taxon>
        <taxon>Marasmiineae</taxon>
        <taxon>Marasmiaceae</taxon>
        <taxon>Moniliophthora</taxon>
    </lineage>
</organism>
<gene>
    <name evidence="2" type="ORF">WG66_793</name>
</gene>
<feature type="region of interest" description="Disordered" evidence="1">
    <location>
        <begin position="449"/>
        <end position="557"/>
    </location>
</feature>
<evidence type="ECO:0000313" key="3">
    <source>
        <dbReference type="Proteomes" id="UP000054988"/>
    </source>
</evidence>
<feature type="compositionally biased region" description="Basic and acidic residues" evidence="1">
    <location>
        <begin position="450"/>
        <end position="477"/>
    </location>
</feature>
<protein>
    <submittedName>
        <fullName evidence="2">Uncharacterized protein</fullName>
    </submittedName>
</protein>
<evidence type="ECO:0000256" key="1">
    <source>
        <dbReference type="SAM" id="MobiDB-lite"/>
    </source>
</evidence>